<dbReference type="Proteomes" id="UP001148737">
    <property type="component" value="Unassembled WGS sequence"/>
</dbReference>
<gene>
    <name evidence="1" type="ORF">NLG97_g10040</name>
</gene>
<keyword evidence="2" id="KW-1185">Reference proteome</keyword>
<reference evidence="1" key="1">
    <citation type="submission" date="2022-07" db="EMBL/GenBank/DDBJ databases">
        <title>Genome Sequence of Lecanicillium saksenae.</title>
        <authorList>
            <person name="Buettner E."/>
        </authorList>
    </citation>
    <scope>NUCLEOTIDE SEQUENCE</scope>
    <source>
        <strain evidence="1">VT-O1</strain>
    </source>
</reference>
<organism evidence="1 2">
    <name type="scientific">Lecanicillium saksenae</name>
    <dbReference type="NCBI Taxonomy" id="468837"/>
    <lineage>
        <taxon>Eukaryota</taxon>
        <taxon>Fungi</taxon>
        <taxon>Dikarya</taxon>
        <taxon>Ascomycota</taxon>
        <taxon>Pezizomycotina</taxon>
        <taxon>Sordariomycetes</taxon>
        <taxon>Hypocreomycetidae</taxon>
        <taxon>Hypocreales</taxon>
        <taxon>Cordycipitaceae</taxon>
        <taxon>Lecanicillium</taxon>
    </lineage>
</organism>
<dbReference type="EMBL" id="JANAKD010002301">
    <property type="protein sequence ID" value="KAJ3473995.1"/>
    <property type="molecule type" value="Genomic_DNA"/>
</dbReference>
<evidence type="ECO:0000313" key="1">
    <source>
        <dbReference type="EMBL" id="KAJ3473995.1"/>
    </source>
</evidence>
<proteinExistence type="predicted"/>
<sequence length="609" mass="67072">MIQIGCLVEAIHAAQVQDSDREMQAAKVNMHWGAPHSQPAVAGITIAWLKTCTASSSTHDGNQLGHVPQPRMDPASVIGIIGVVVQITEAIYDYGDAIREYRTEVAQLRCELFGMQAALTQIEQDLTLGQANGAASTNLSSPQCQIMLNETRLVLQDLAATLKAGSSKGEIVKRRLVWPLKRAKVQALATHLERLKTFFILAATKDSLQAAEDLQCSVNTLQESVDEIQQTQQEEAIYLEAVKCIAPCDPKSAHTGAASSRLAGTNSWFLDEPFQEWVAGTAALFWVKGKPGSGKTCLISACADRLLQADYPVSYFYCSSNDSSSQEPKNILGSLLVQLCRQRSKVRSMVLAAYQRSKSRNALHDLLQAPTLASLVKEAASVLSTDVFVFVDAADECGDRLASVLEALFQVVSHPGRIRLMLSSTKTVTQTIQGRLSSYSFPTKVINLDIARVSRDINTYVESRFTHESKMRRLRPDLQASLIKKIQSQHEGSFRWTRCTIDDLLRRTTPKAIRSALDGVASTLSDIYLAILRNIPNDMIQVAISMLKYLVSAMRPLTLEELGEVASLVLTERFDEDDRLIEPEAIVHALHSLVHYDPASQRIELAHSS</sequence>
<accession>A0ACC1QG54</accession>
<evidence type="ECO:0000313" key="2">
    <source>
        <dbReference type="Proteomes" id="UP001148737"/>
    </source>
</evidence>
<name>A0ACC1QG54_9HYPO</name>
<comment type="caution">
    <text evidence="1">The sequence shown here is derived from an EMBL/GenBank/DDBJ whole genome shotgun (WGS) entry which is preliminary data.</text>
</comment>
<protein>
    <submittedName>
        <fullName evidence="1">Uncharacterized protein</fullName>
    </submittedName>
</protein>